<sequence length="213" mass="24460">MRLGNRRRNLVDNGASGGRTRDVCGQCDAVVTNRGKNSVGLFCDYCSYWYYARCEGMSTDTYQMFRSLCKSEDREVRAKTVMFTGIVESRNGDKDVRKQEDIGKIKALPGNDLGIDLEKVMITNAITIGKQNMRNEDNRPNSRLIKVMFENEKMVSLLTKSAKKLSKLTDEDIKNIKIFRDMSKSDHEKRILLVEEMKKRNQELHDNGISDMK</sequence>
<dbReference type="Proteomes" id="UP001381693">
    <property type="component" value="Unassembled WGS sequence"/>
</dbReference>
<evidence type="ECO:0000313" key="2">
    <source>
        <dbReference type="Proteomes" id="UP001381693"/>
    </source>
</evidence>
<dbReference type="Gene3D" id="3.30.40.10">
    <property type="entry name" value="Zinc/RING finger domain, C3HC4 (zinc finger)"/>
    <property type="match status" value="1"/>
</dbReference>
<accession>A0AAN8X9R9</accession>
<keyword evidence="2" id="KW-1185">Reference proteome</keyword>
<evidence type="ECO:0000313" key="1">
    <source>
        <dbReference type="EMBL" id="KAK7080367.1"/>
    </source>
</evidence>
<dbReference type="InterPro" id="IPR013083">
    <property type="entry name" value="Znf_RING/FYVE/PHD"/>
</dbReference>
<dbReference type="InterPro" id="IPR011011">
    <property type="entry name" value="Znf_FYVE_PHD"/>
</dbReference>
<proteinExistence type="predicted"/>
<gene>
    <name evidence="1" type="ORF">SK128_004601</name>
</gene>
<protein>
    <submittedName>
        <fullName evidence="1">Uncharacterized protein</fullName>
    </submittedName>
</protein>
<comment type="caution">
    <text evidence="1">The sequence shown here is derived from an EMBL/GenBank/DDBJ whole genome shotgun (WGS) entry which is preliminary data.</text>
</comment>
<reference evidence="1 2" key="1">
    <citation type="submission" date="2023-11" db="EMBL/GenBank/DDBJ databases">
        <title>Halocaridina rubra genome assembly.</title>
        <authorList>
            <person name="Smith C."/>
        </authorList>
    </citation>
    <scope>NUCLEOTIDE SEQUENCE [LARGE SCALE GENOMIC DNA]</scope>
    <source>
        <strain evidence="1">EP-1</strain>
        <tissue evidence="1">Whole</tissue>
    </source>
</reference>
<organism evidence="1 2">
    <name type="scientific">Halocaridina rubra</name>
    <name type="common">Hawaiian red shrimp</name>
    <dbReference type="NCBI Taxonomy" id="373956"/>
    <lineage>
        <taxon>Eukaryota</taxon>
        <taxon>Metazoa</taxon>
        <taxon>Ecdysozoa</taxon>
        <taxon>Arthropoda</taxon>
        <taxon>Crustacea</taxon>
        <taxon>Multicrustacea</taxon>
        <taxon>Malacostraca</taxon>
        <taxon>Eumalacostraca</taxon>
        <taxon>Eucarida</taxon>
        <taxon>Decapoda</taxon>
        <taxon>Pleocyemata</taxon>
        <taxon>Caridea</taxon>
        <taxon>Atyoidea</taxon>
        <taxon>Atyidae</taxon>
        <taxon>Halocaridina</taxon>
    </lineage>
</organism>
<dbReference type="SUPFAM" id="SSF57903">
    <property type="entry name" value="FYVE/PHD zinc finger"/>
    <property type="match status" value="1"/>
</dbReference>
<dbReference type="EMBL" id="JAXCGZ010005965">
    <property type="protein sequence ID" value="KAK7080367.1"/>
    <property type="molecule type" value="Genomic_DNA"/>
</dbReference>
<dbReference type="AlphaFoldDB" id="A0AAN8X9R9"/>
<name>A0AAN8X9R9_HALRR</name>